<feature type="domain" description="VTT" evidence="7">
    <location>
        <begin position="30"/>
        <end position="160"/>
    </location>
</feature>
<evidence type="ECO:0000256" key="3">
    <source>
        <dbReference type="ARBA" id="ARBA00022692"/>
    </source>
</evidence>
<evidence type="ECO:0000259" key="7">
    <source>
        <dbReference type="Pfam" id="PF09335"/>
    </source>
</evidence>
<gene>
    <name evidence="8" type="ORF">E2C06_29490</name>
</gene>
<dbReference type="Pfam" id="PF09335">
    <property type="entry name" value="VTT_dom"/>
    <property type="match status" value="1"/>
</dbReference>
<keyword evidence="5 6" id="KW-0472">Membrane</keyword>
<keyword evidence="9" id="KW-1185">Reference proteome</keyword>
<evidence type="ECO:0000256" key="5">
    <source>
        <dbReference type="ARBA" id="ARBA00023136"/>
    </source>
</evidence>
<dbReference type="OrthoDB" id="9813426at2"/>
<dbReference type="InterPro" id="IPR051311">
    <property type="entry name" value="DedA_domain"/>
</dbReference>
<protein>
    <submittedName>
        <fullName evidence="8">DedA family protein</fullName>
    </submittedName>
</protein>
<feature type="transmembrane region" description="Helical" evidence="6">
    <location>
        <begin position="48"/>
        <end position="69"/>
    </location>
</feature>
<evidence type="ECO:0000313" key="8">
    <source>
        <dbReference type="EMBL" id="TDH59024.1"/>
    </source>
</evidence>
<evidence type="ECO:0000256" key="2">
    <source>
        <dbReference type="ARBA" id="ARBA00022475"/>
    </source>
</evidence>
<feature type="transmembrane region" description="Helical" evidence="6">
    <location>
        <begin position="172"/>
        <end position="193"/>
    </location>
</feature>
<evidence type="ECO:0000313" key="9">
    <source>
        <dbReference type="Proteomes" id="UP000295096"/>
    </source>
</evidence>
<name>A0A4R5Q7X4_9PROT</name>
<keyword evidence="4 6" id="KW-1133">Transmembrane helix</keyword>
<feature type="transmembrane region" description="Helical" evidence="6">
    <location>
        <begin position="140"/>
        <end position="160"/>
    </location>
</feature>
<evidence type="ECO:0000256" key="1">
    <source>
        <dbReference type="ARBA" id="ARBA00004651"/>
    </source>
</evidence>
<dbReference type="AlphaFoldDB" id="A0A4R5Q7X4"/>
<keyword evidence="3 6" id="KW-0812">Transmembrane</keyword>
<dbReference type="InterPro" id="IPR032816">
    <property type="entry name" value="VTT_dom"/>
</dbReference>
<comment type="caution">
    <text evidence="8">The sequence shown here is derived from an EMBL/GenBank/DDBJ whole genome shotgun (WGS) entry which is preliminary data.</text>
</comment>
<dbReference type="RefSeq" id="WP_133292161.1">
    <property type="nucleotide sequence ID" value="NZ_SMSJ01000084.1"/>
</dbReference>
<evidence type="ECO:0000256" key="6">
    <source>
        <dbReference type="SAM" id="Phobius"/>
    </source>
</evidence>
<dbReference type="PANTHER" id="PTHR42709:SF6">
    <property type="entry name" value="UNDECAPRENYL PHOSPHATE TRANSPORTER A"/>
    <property type="match status" value="1"/>
</dbReference>
<sequence length="199" mass="21176">MIDWVTGLVAAGGLFGVFALMLAENLFPPLPSEMVIPLAGFAAARGQMSLPGVILAGVAGSLVGNAVWFELARSYGAERVYRMIDRLHRFTRLGREEIGQAEAALRRNGPAAVCIGRVMPGLRTGISIPAGLIALPRSVFYLWTTIGTAIWTAGLALAGYLLEDSFHLVGEWAGPVGAGLAFCVVGLLGWQVWKARRRG</sequence>
<dbReference type="EMBL" id="SMSJ01000084">
    <property type="protein sequence ID" value="TDH59024.1"/>
    <property type="molecule type" value="Genomic_DNA"/>
</dbReference>
<evidence type="ECO:0000256" key="4">
    <source>
        <dbReference type="ARBA" id="ARBA00022989"/>
    </source>
</evidence>
<accession>A0A4R5Q7X4</accession>
<comment type="subcellular location">
    <subcellularLocation>
        <location evidence="1">Cell membrane</location>
        <topology evidence="1">Multi-pass membrane protein</topology>
    </subcellularLocation>
</comment>
<organism evidence="8 9">
    <name type="scientific">Dankookia rubra</name>
    <dbReference type="NCBI Taxonomy" id="1442381"/>
    <lineage>
        <taxon>Bacteria</taxon>
        <taxon>Pseudomonadati</taxon>
        <taxon>Pseudomonadota</taxon>
        <taxon>Alphaproteobacteria</taxon>
        <taxon>Acetobacterales</taxon>
        <taxon>Roseomonadaceae</taxon>
        <taxon>Dankookia</taxon>
    </lineage>
</organism>
<reference evidence="8 9" key="1">
    <citation type="journal article" date="2016" name="J. Microbiol.">
        <title>Dankookia rubra gen. nov., sp. nov., an alphaproteobacterium isolated from sediment of a shallow stream.</title>
        <authorList>
            <person name="Kim W.H."/>
            <person name="Kim D.H."/>
            <person name="Kang K."/>
            <person name="Ahn T.Y."/>
        </authorList>
    </citation>
    <scope>NUCLEOTIDE SEQUENCE [LARGE SCALE GENOMIC DNA]</scope>
    <source>
        <strain evidence="8 9">JCM30602</strain>
    </source>
</reference>
<keyword evidence="2" id="KW-1003">Cell membrane</keyword>
<feature type="transmembrane region" description="Helical" evidence="6">
    <location>
        <begin position="7"/>
        <end position="28"/>
    </location>
</feature>
<proteinExistence type="predicted"/>
<dbReference type="PANTHER" id="PTHR42709">
    <property type="entry name" value="ALKALINE PHOSPHATASE LIKE PROTEIN"/>
    <property type="match status" value="1"/>
</dbReference>
<dbReference type="GO" id="GO:0005886">
    <property type="term" value="C:plasma membrane"/>
    <property type="evidence" value="ECO:0007669"/>
    <property type="project" value="UniProtKB-SubCell"/>
</dbReference>
<dbReference type="Proteomes" id="UP000295096">
    <property type="component" value="Unassembled WGS sequence"/>
</dbReference>